<organism evidence="4 5">
    <name type="scientific">Exaiptasia diaphana</name>
    <name type="common">Tropical sea anemone</name>
    <name type="synonym">Aiptasia pulchella</name>
    <dbReference type="NCBI Taxonomy" id="2652724"/>
    <lineage>
        <taxon>Eukaryota</taxon>
        <taxon>Metazoa</taxon>
        <taxon>Cnidaria</taxon>
        <taxon>Anthozoa</taxon>
        <taxon>Hexacorallia</taxon>
        <taxon>Actiniaria</taxon>
        <taxon>Aiptasiidae</taxon>
        <taxon>Exaiptasia</taxon>
    </lineage>
</organism>
<dbReference type="SUPFAM" id="SSF57756">
    <property type="entry name" value="Retrovirus zinc finger-like domains"/>
    <property type="match status" value="1"/>
</dbReference>
<dbReference type="Gene3D" id="4.10.60.10">
    <property type="entry name" value="Zinc finger, CCHC-type"/>
    <property type="match status" value="1"/>
</dbReference>
<keyword evidence="1" id="KW-0863">Zinc-finger</keyword>
<keyword evidence="1" id="KW-0479">Metal-binding</keyword>
<dbReference type="SMART" id="SM00343">
    <property type="entry name" value="ZnF_C2HC"/>
    <property type="match status" value="1"/>
</dbReference>
<evidence type="ECO:0000313" key="4">
    <source>
        <dbReference type="EnsemblMetazoa" id="XP_020909998.1"/>
    </source>
</evidence>
<sequence>MTDDRIPVSTPSGSGLNLEALLEAQKTAILTAVNEKISGLEATLQNQQQELAINTSQNQVAAPPTFKKKGNEHQFKFNEKVIACHKQASKALELKNIARAKELLEQGTVLLNNRQKLTKIADKSEFGCATIQEYVDDELADNEADAKKIKKAEKRAGERSKAAAVKKKKLSKPSAQTSSSQRYMSHNMPYNNYGSYFRPQGSRFNWSSRPTMQRDLCFRCGKRGHWADSCSRISNGSNSSGSK</sequence>
<dbReference type="GeneID" id="110247825"/>
<dbReference type="EnsemblMetazoa" id="XM_021054339.1">
    <property type="protein sequence ID" value="XP_020909998.1"/>
    <property type="gene ID" value="LOC110247825"/>
</dbReference>
<accession>A0A913XTE4</accession>
<dbReference type="OMA" id="RFANNEM"/>
<proteinExistence type="predicted"/>
<dbReference type="InterPro" id="IPR036875">
    <property type="entry name" value="Znf_CCHC_sf"/>
</dbReference>
<reference evidence="4" key="1">
    <citation type="submission" date="2022-11" db="UniProtKB">
        <authorList>
            <consortium name="EnsemblMetazoa"/>
        </authorList>
    </citation>
    <scope>IDENTIFICATION</scope>
</reference>
<dbReference type="PROSITE" id="PS50158">
    <property type="entry name" value="ZF_CCHC"/>
    <property type="match status" value="1"/>
</dbReference>
<dbReference type="GO" id="GO:0008270">
    <property type="term" value="F:zinc ion binding"/>
    <property type="evidence" value="ECO:0007669"/>
    <property type="project" value="UniProtKB-KW"/>
</dbReference>
<dbReference type="GO" id="GO:0003676">
    <property type="term" value="F:nucleic acid binding"/>
    <property type="evidence" value="ECO:0007669"/>
    <property type="project" value="InterPro"/>
</dbReference>
<keyword evidence="1" id="KW-0862">Zinc</keyword>
<evidence type="ECO:0000313" key="5">
    <source>
        <dbReference type="Proteomes" id="UP000887567"/>
    </source>
</evidence>
<name>A0A913XTE4_EXADI</name>
<dbReference type="OrthoDB" id="5975654at2759"/>
<dbReference type="Proteomes" id="UP000887567">
    <property type="component" value="Unplaced"/>
</dbReference>
<dbReference type="AlphaFoldDB" id="A0A913XTE4"/>
<protein>
    <recommendedName>
        <fullName evidence="3">CCHC-type domain-containing protein</fullName>
    </recommendedName>
</protein>
<feature type="domain" description="CCHC-type" evidence="3">
    <location>
        <begin position="217"/>
        <end position="230"/>
    </location>
</feature>
<keyword evidence="5" id="KW-1185">Reference proteome</keyword>
<evidence type="ECO:0000256" key="2">
    <source>
        <dbReference type="SAM" id="MobiDB-lite"/>
    </source>
</evidence>
<evidence type="ECO:0000256" key="1">
    <source>
        <dbReference type="PROSITE-ProRule" id="PRU00047"/>
    </source>
</evidence>
<dbReference type="RefSeq" id="XP_020909998.1">
    <property type="nucleotide sequence ID" value="XM_021054339.1"/>
</dbReference>
<feature type="region of interest" description="Disordered" evidence="2">
    <location>
        <begin position="151"/>
        <end position="185"/>
    </location>
</feature>
<dbReference type="InterPro" id="IPR001878">
    <property type="entry name" value="Znf_CCHC"/>
</dbReference>
<feature type="compositionally biased region" description="Polar residues" evidence="2">
    <location>
        <begin position="176"/>
        <end position="185"/>
    </location>
</feature>
<dbReference type="Pfam" id="PF00098">
    <property type="entry name" value="zf-CCHC"/>
    <property type="match status" value="1"/>
</dbReference>
<dbReference type="KEGG" id="epa:110247825"/>
<evidence type="ECO:0000259" key="3">
    <source>
        <dbReference type="PROSITE" id="PS50158"/>
    </source>
</evidence>